<reference evidence="2 3" key="1">
    <citation type="journal article" date="2023" name="Microbiol. Spectr.">
        <title>Symbiosis of Carpenter Bees with Uncharacterized Lactic Acid Bacteria Showing NAD Auxotrophy.</title>
        <authorList>
            <person name="Kawasaki S."/>
            <person name="Ozawa K."/>
            <person name="Mori T."/>
            <person name="Yamamoto A."/>
            <person name="Ito M."/>
            <person name="Ohkuma M."/>
            <person name="Sakamoto M."/>
            <person name="Matsutani M."/>
        </authorList>
    </citation>
    <scope>NUCLEOTIDE SEQUENCE [LARGE SCALE GENOMIC DNA]</scope>
    <source>
        <strain evidence="2 3">KimH</strain>
    </source>
</reference>
<keyword evidence="3" id="KW-1185">Reference proteome</keyword>
<dbReference type="RefSeq" id="WP_317642495.1">
    <property type="nucleotide sequence ID" value="NZ_AP026800.1"/>
</dbReference>
<name>A0ABM8BDL2_9BIFI</name>
<keyword evidence="1" id="KW-0472">Membrane</keyword>
<evidence type="ECO:0000256" key="1">
    <source>
        <dbReference type="SAM" id="Phobius"/>
    </source>
</evidence>
<accession>A0ABM8BDL2</accession>
<sequence length="163" mass="18595">MERTLVSEHKLTSDYGFKGKLKGIIEYWVAGIAILGVTRVPQVQHYIREYLSASMADFLIQGLLWIVPIFLVIGTIVTSLQKHTFNELRVYDTGIEFVKRDKGSQEQSAYADYPDITLSDGRGQSSFFVTAPKANVKMTQYDWSEFAGSDVLENNLRRYGNWK</sequence>
<evidence type="ECO:0008006" key="4">
    <source>
        <dbReference type="Google" id="ProtNLM"/>
    </source>
</evidence>
<keyword evidence="1" id="KW-1133">Transmembrane helix</keyword>
<feature type="transmembrane region" description="Helical" evidence="1">
    <location>
        <begin position="58"/>
        <end position="80"/>
    </location>
</feature>
<dbReference type="Proteomes" id="UP001321748">
    <property type="component" value="Chromosome"/>
</dbReference>
<keyword evidence="1" id="KW-0812">Transmembrane</keyword>
<evidence type="ECO:0000313" key="3">
    <source>
        <dbReference type="Proteomes" id="UP001321748"/>
    </source>
</evidence>
<protein>
    <recommendedName>
        <fullName evidence="4">YcxB-like protein domain-containing protein</fullName>
    </recommendedName>
</protein>
<dbReference type="EMBL" id="AP026800">
    <property type="protein sequence ID" value="BDR54994.1"/>
    <property type="molecule type" value="Genomic_DNA"/>
</dbReference>
<evidence type="ECO:0000313" key="2">
    <source>
        <dbReference type="EMBL" id="BDR54994.1"/>
    </source>
</evidence>
<feature type="transmembrane region" description="Helical" evidence="1">
    <location>
        <begin position="21"/>
        <end position="38"/>
    </location>
</feature>
<gene>
    <name evidence="2" type="ORF">KIMH_11050</name>
</gene>
<organism evidence="2 3">
    <name type="scientific">Bombiscardovia apis</name>
    <dbReference type="NCBI Taxonomy" id="2932182"/>
    <lineage>
        <taxon>Bacteria</taxon>
        <taxon>Bacillati</taxon>
        <taxon>Actinomycetota</taxon>
        <taxon>Actinomycetes</taxon>
        <taxon>Bifidobacteriales</taxon>
        <taxon>Bifidobacteriaceae</taxon>
        <taxon>Bombiscardovia</taxon>
    </lineage>
</organism>
<proteinExistence type="predicted"/>